<evidence type="ECO:0000256" key="2">
    <source>
        <dbReference type="ARBA" id="ARBA00023136"/>
    </source>
</evidence>
<dbReference type="PROSITE" id="PS50835">
    <property type="entry name" value="IG_LIKE"/>
    <property type="match status" value="1"/>
</dbReference>
<dbReference type="PANTHER" id="PTHR24100">
    <property type="entry name" value="BUTYROPHILIN"/>
    <property type="match status" value="1"/>
</dbReference>
<keyword evidence="5" id="KW-0732">Signal</keyword>
<keyword evidence="4" id="KW-0812">Transmembrane</keyword>
<dbReference type="Gene3D" id="2.60.40.10">
    <property type="entry name" value="Immunoglobulins"/>
    <property type="match status" value="1"/>
</dbReference>
<dbReference type="InterPro" id="IPR007110">
    <property type="entry name" value="Ig-like_dom"/>
</dbReference>
<dbReference type="GO" id="GO:0001817">
    <property type="term" value="P:regulation of cytokine production"/>
    <property type="evidence" value="ECO:0007669"/>
    <property type="project" value="TreeGrafter"/>
</dbReference>
<dbReference type="PANTHER" id="PTHR24100:SF151">
    <property type="entry name" value="ICOS LIGAND"/>
    <property type="match status" value="1"/>
</dbReference>
<name>A0A3B4U139_SERDU</name>
<dbReference type="Ensembl" id="ENSSDUT00000012265.1">
    <property type="protein sequence ID" value="ENSSDUP00000012047.1"/>
    <property type="gene ID" value="ENSSDUG00000008767.1"/>
</dbReference>
<dbReference type="GO" id="GO:0050852">
    <property type="term" value="P:T cell receptor signaling pathway"/>
    <property type="evidence" value="ECO:0007669"/>
    <property type="project" value="TreeGrafter"/>
</dbReference>
<dbReference type="InterPro" id="IPR050504">
    <property type="entry name" value="IgSF_BTN/MOG"/>
</dbReference>
<reference evidence="7" key="1">
    <citation type="submission" date="2025-08" db="UniProtKB">
        <authorList>
            <consortium name="Ensembl"/>
        </authorList>
    </citation>
    <scope>IDENTIFICATION</scope>
</reference>
<evidence type="ECO:0000256" key="1">
    <source>
        <dbReference type="ARBA" id="ARBA00004370"/>
    </source>
</evidence>
<accession>A0A3B4U139</accession>
<evidence type="ECO:0000256" key="4">
    <source>
        <dbReference type="SAM" id="Phobius"/>
    </source>
</evidence>
<dbReference type="GO" id="GO:0005102">
    <property type="term" value="F:signaling receptor binding"/>
    <property type="evidence" value="ECO:0007669"/>
    <property type="project" value="TreeGrafter"/>
</dbReference>
<dbReference type="SUPFAM" id="SSF48726">
    <property type="entry name" value="Immunoglobulin"/>
    <property type="match status" value="1"/>
</dbReference>
<evidence type="ECO:0000313" key="7">
    <source>
        <dbReference type="Ensembl" id="ENSSDUP00000012047.1"/>
    </source>
</evidence>
<evidence type="ECO:0000313" key="8">
    <source>
        <dbReference type="Proteomes" id="UP000261420"/>
    </source>
</evidence>
<feature type="transmembrane region" description="Helical" evidence="4">
    <location>
        <begin position="138"/>
        <end position="163"/>
    </location>
</feature>
<reference evidence="7" key="2">
    <citation type="submission" date="2025-09" db="UniProtKB">
        <authorList>
            <consortium name="Ensembl"/>
        </authorList>
    </citation>
    <scope>IDENTIFICATION</scope>
</reference>
<protein>
    <recommendedName>
        <fullName evidence="6">Ig-like domain-containing protein</fullName>
    </recommendedName>
</protein>
<dbReference type="GeneTree" id="ENSGT00940000168804"/>
<keyword evidence="8" id="KW-1185">Reference proteome</keyword>
<feature type="chain" id="PRO_5017372641" description="Ig-like domain-containing protein" evidence="5">
    <location>
        <begin position="17"/>
        <end position="185"/>
    </location>
</feature>
<dbReference type="GO" id="GO:0009897">
    <property type="term" value="C:external side of plasma membrane"/>
    <property type="evidence" value="ECO:0007669"/>
    <property type="project" value="TreeGrafter"/>
</dbReference>
<dbReference type="InterPro" id="IPR013783">
    <property type="entry name" value="Ig-like_fold"/>
</dbReference>
<organism evidence="7 8">
    <name type="scientific">Seriola dumerili</name>
    <name type="common">Greater amberjack</name>
    <name type="synonym">Caranx dumerili</name>
    <dbReference type="NCBI Taxonomy" id="41447"/>
    <lineage>
        <taxon>Eukaryota</taxon>
        <taxon>Metazoa</taxon>
        <taxon>Chordata</taxon>
        <taxon>Craniata</taxon>
        <taxon>Vertebrata</taxon>
        <taxon>Euteleostomi</taxon>
        <taxon>Actinopterygii</taxon>
        <taxon>Neopterygii</taxon>
        <taxon>Teleostei</taxon>
        <taxon>Neoteleostei</taxon>
        <taxon>Acanthomorphata</taxon>
        <taxon>Carangaria</taxon>
        <taxon>Carangiformes</taxon>
        <taxon>Carangidae</taxon>
        <taxon>Seriola</taxon>
    </lineage>
</organism>
<dbReference type="Pfam" id="PF07686">
    <property type="entry name" value="V-set"/>
    <property type="match status" value="1"/>
</dbReference>
<proteinExistence type="predicted"/>
<dbReference type="InterPro" id="IPR013106">
    <property type="entry name" value="Ig_V-set"/>
</dbReference>
<evidence type="ECO:0000256" key="3">
    <source>
        <dbReference type="ARBA" id="ARBA00023319"/>
    </source>
</evidence>
<keyword evidence="3" id="KW-0393">Immunoglobulin domain</keyword>
<keyword evidence="2 4" id="KW-0472">Membrane</keyword>
<evidence type="ECO:0000256" key="5">
    <source>
        <dbReference type="SAM" id="SignalP"/>
    </source>
</evidence>
<feature type="domain" description="Ig-like" evidence="6">
    <location>
        <begin position="21"/>
        <end position="121"/>
    </location>
</feature>
<comment type="subcellular location">
    <subcellularLocation>
        <location evidence="1">Membrane</location>
    </subcellularLocation>
</comment>
<keyword evidence="4" id="KW-1133">Transmembrane helix</keyword>
<dbReference type="InterPro" id="IPR036179">
    <property type="entry name" value="Ig-like_dom_sf"/>
</dbReference>
<evidence type="ECO:0000259" key="6">
    <source>
        <dbReference type="PROSITE" id="PS50835"/>
    </source>
</evidence>
<sequence length="185" mass="21049">MFVSVCVLTVSQHALGVEVYEGAESVLLPCQVNVSVSKDSTVVWSREELKDSFVHACDQRGDNLQDQNQDYRDRTSMRTDALQTGDLGLTLRRPTIRDSSTYTCIIREFGLELSREEVQLMCPPLLLSHVGSHKVQCWALFYFLYIFSHLGPFSGSMAFYSIVMRMTARSMSPLKRLIPFHLSRC</sequence>
<dbReference type="AlphaFoldDB" id="A0A3B4U139"/>
<dbReference type="STRING" id="41447.ENSSDUP00000012047"/>
<feature type="signal peptide" evidence="5">
    <location>
        <begin position="1"/>
        <end position="16"/>
    </location>
</feature>
<dbReference type="Proteomes" id="UP000261420">
    <property type="component" value="Unplaced"/>
</dbReference>